<comment type="caution">
    <text evidence="1">The sequence shown here is derived from an EMBL/GenBank/DDBJ whole genome shotgun (WGS) entry which is preliminary data.</text>
</comment>
<protein>
    <submittedName>
        <fullName evidence="1">Uncharacterized protein</fullName>
    </submittedName>
</protein>
<dbReference type="EMBL" id="JBHSFG010000003">
    <property type="protein sequence ID" value="MFC4463228.1"/>
    <property type="molecule type" value="Genomic_DNA"/>
</dbReference>
<organism evidence="1 2">
    <name type="scientific">Streptomyces xiangluensis</name>
    <dbReference type="NCBI Taxonomy" id="2665720"/>
    <lineage>
        <taxon>Bacteria</taxon>
        <taxon>Bacillati</taxon>
        <taxon>Actinomycetota</taxon>
        <taxon>Actinomycetes</taxon>
        <taxon>Kitasatosporales</taxon>
        <taxon>Streptomycetaceae</taxon>
        <taxon>Streptomyces</taxon>
    </lineage>
</organism>
<dbReference type="RefSeq" id="WP_386336323.1">
    <property type="nucleotide sequence ID" value="NZ_JBHSFG010000003.1"/>
</dbReference>
<name>A0ABV8YD02_9ACTN</name>
<sequence length="69" mass="7464">MDPAGSSPDAIFFRISSVTRYTVAAWVGDSVEELGRPYSHLLKDHADTHGAVLAGLMARPKLLRVRNAA</sequence>
<evidence type="ECO:0000313" key="1">
    <source>
        <dbReference type="EMBL" id="MFC4463228.1"/>
    </source>
</evidence>
<dbReference type="Proteomes" id="UP001596012">
    <property type="component" value="Unassembled WGS sequence"/>
</dbReference>
<proteinExistence type="predicted"/>
<evidence type="ECO:0000313" key="2">
    <source>
        <dbReference type="Proteomes" id="UP001596012"/>
    </source>
</evidence>
<keyword evidence="2" id="KW-1185">Reference proteome</keyword>
<accession>A0ABV8YD02</accession>
<reference evidence="2" key="1">
    <citation type="journal article" date="2019" name="Int. J. Syst. Evol. Microbiol.">
        <title>The Global Catalogue of Microorganisms (GCM) 10K type strain sequencing project: providing services to taxonomists for standard genome sequencing and annotation.</title>
        <authorList>
            <consortium name="The Broad Institute Genomics Platform"/>
            <consortium name="The Broad Institute Genome Sequencing Center for Infectious Disease"/>
            <person name="Wu L."/>
            <person name="Ma J."/>
        </authorList>
    </citation>
    <scope>NUCLEOTIDE SEQUENCE [LARGE SCALE GENOMIC DNA]</scope>
    <source>
        <strain evidence="2">DT43</strain>
    </source>
</reference>
<gene>
    <name evidence="1" type="ORF">ACFPH6_01155</name>
</gene>